<accession>A0A7H0VFN7</accession>
<sequence>MNFEVHFYLALLRVKTLRIIGKMTNFRDTQHLTLSSEKWKVDLVYESGYSAKKTIEAKEGDILIELSEHREWHSCLQISLEDGNSKHICIVTGIIGSTHLQKSSVDEKGHTVKIDYDNLVLSLGQHFISIDLNQLKLNWKLEPDLAEVFEFYDLDNDYLLRGELEIHRIDKAGNVKWSFSGADIWVNLEGRPEVEITENSIKLIDFKSDEYEIDFEGKELNTSYNKGGYQH</sequence>
<name>A0A7H0VFN7_9FLAO</name>
<organism evidence="1 2">
    <name type="scientific">Croceimicrobium hydrocarbonivorans</name>
    <dbReference type="NCBI Taxonomy" id="2761580"/>
    <lineage>
        <taxon>Bacteria</taxon>
        <taxon>Pseudomonadati</taxon>
        <taxon>Bacteroidota</taxon>
        <taxon>Flavobacteriia</taxon>
        <taxon>Flavobacteriales</taxon>
        <taxon>Owenweeksiaceae</taxon>
        <taxon>Croceimicrobium</taxon>
    </lineage>
</organism>
<gene>
    <name evidence="1" type="ORF">H4K34_01460</name>
</gene>
<dbReference type="Proteomes" id="UP000516305">
    <property type="component" value="Chromosome"/>
</dbReference>
<proteinExistence type="predicted"/>
<dbReference type="RefSeq" id="WP_210759061.1">
    <property type="nucleotide sequence ID" value="NZ_CP060139.1"/>
</dbReference>
<protein>
    <submittedName>
        <fullName evidence="1">Uncharacterized protein</fullName>
    </submittedName>
</protein>
<dbReference type="AlphaFoldDB" id="A0A7H0VFN7"/>
<dbReference type="KEGG" id="chyd:H4K34_01460"/>
<keyword evidence="2" id="KW-1185">Reference proteome</keyword>
<evidence type="ECO:0000313" key="2">
    <source>
        <dbReference type="Proteomes" id="UP000516305"/>
    </source>
</evidence>
<dbReference type="EMBL" id="CP060139">
    <property type="protein sequence ID" value="QNR24535.1"/>
    <property type="molecule type" value="Genomic_DNA"/>
</dbReference>
<reference evidence="1 2" key="1">
    <citation type="submission" date="2020-08" db="EMBL/GenBank/DDBJ databases">
        <title>Croceimicrobium hydrocarbonivorans gen. nov., sp. nov., a novel marine bacterium isolated from a bacterial consortium that degrades polyethylene terephthalate.</title>
        <authorList>
            <person name="Liu R."/>
        </authorList>
    </citation>
    <scope>NUCLEOTIDE SEQUENCE [LARGE SCALE GENOMIC DNA]</scope>
    <source>
        <strain evidence="1 2">A20-9</strain>
    </source>
</reference>
<evidence type="ECO:0000313" key="1">
    <source>
        <dbReference type="EMBL" id="QNR24535.1"/>
    </source>
</evidence>